<reference evidence="5" key="1">
    <citation type="journal article" date="2019" name="Nat. Commun.">
        <title>The genome of broomcorn millet.</title>
        <authorList>
            <person name="Zou C."/>
            <person name="Miki D."/>
            <person name="Li D."/>
            <person name="Tang Q."/>
            <person name="Xiao L."/>
            <person name="Rajput S."/>
            <person name="Deng P."/>
            <person name="Jia W."/>
            <person name="Huang R."/>
            <person name="Zhang M."/>
            <person name="Sun Y."/>
            <person name="Hu J."/>
            <person name="Fu X."/>
            <person name="Schnable P.S."/>
            <person name="Li F."/>
            <person name="Zhang H."/>
            <person name="Feng B."/>
            <person name="Zhu X."/>
            <person name="Liu R."/>
            <person name="Schnable J.C."/>
            <person name="Zhu J.-K."/>
            <person name="Zhang H."/>
        </authorList>
    </citation>
    <scope>NUCLEOTIDE SEQUENCE [LARGE SCALE GENOMIC DNA]</scope>
</reference>
<dbReference type="Gene3D" id="3.30.420.10">
    <property type="entry name" value="Ribonuclease H-like superfamily/Ribonuclease H"/>
    <property type="match status" value="1"/>
</dbReference>
<feature type="region of interest" description="Disordered" evidence="1">
    <location>
        <begin position="1"/>
        <end position="41"/>
    </location>
</feature>
<dbReference type="GO" id="GO:0004523">
    <property type="term" value="F:RNA-DNA hybrid ribonuclease activity"/>
    <property type="evidence" value="ECO:0007669"/>
    <property type="project" value="InterPro"/>
</dbReference>
<protein>
    <recommendedName>
        <fullName evidence="6">Reverse transcriptase zinc-binding domain-containing protein</fullName>
    </recommendedName>
</protein>
<name>A0A3L6ST19_PANMI</name>
<feature type="domain" description="Reverse transcriptase zinc-binding" evidence="3">
    <location>
        <begin position="183"/>
        <end position="250"/>
    </location>
</feature>
<dbReference type="InterPro" id="IPR052929">
    <property type="entry name" value="RNase_H-like_EbsB-rel"/>
</dbReference>
<feature type="domain" description="RNase H type-1" evidence="2">
    <location>
        <begin position="352"/>
        <end position="462"/>
    </location>
</feature>
<dbReference type="InterPro" id="IPR026960">
    <property type="entry name" value="RVT-Znf"/>
</dbReference>
<comment type="caution">
    <text evidence="4">The sequence shown here is derived from an EMBL/GenBank/DDBJ whole genome shotgun (WGS) entry which is preliminary data.</text>
</comment>
<dbReference type="EMBL" id="PQIB02000004">
    <property type="protein sequence ID" value="RLN24757.1"/>
    <property type="molecule type" value="Genomic_DNA"/>
</dbReference>
<keyword evidence="5" id="KW-1185">Reference proteome</keyword>
<dbReference type="PANTHER" id="PTHR47074:SF70">
    <property type="entry name" value="OS07G0513450 PROTEIN"/>
    <property type="match status" value="1"/>
</dbReference>
<organism evidence="4 5">
    <name type="scientific">Panicum miliaceum</name>
    <name type="common">Proso millet</name>
    <name type="synonym">Broomcorn millet</name>
    <dbReference type="NCBI Taxonomy" id="4540"/>
    <lineage>
        <taxon>Eukaryota</taxon>
        <taxon>Viridiplantae</taxon>
        <taxon>Streptophyta</taxon>
        <taxon>Embryophyta</taxon>
        <taxon>Tracheophyta</taxon>
        <taxon>Spermatophyta</taxon>
        <taxon>Magnoliopsida</taxon>
        <taxon>Liliopsida</taxon>
        <taxon>Poales</taxon>
        <taxon>Poaceae</taxon>
        <taxon>PACMAD clade</taxon>
        <taxon>Panicoideae</taxon>
        <taxon>Panicodae</taxon>
        <taxon>Paniceae</taxon>
        <taxon>Panicinae</taxon>
        <taxon>Panicum</taxon>
        <taxon>Panicum sect. Panicum</taxon>
    </lineage>
</organism>
<dbReference type="Pfam" id="PF13456">
    <property type="entry name" value="RVT_3"/>
    <property type="match status" value="1"/>
</dbReference>
<dbReference type="CDD" id="cd06222">
    <property type="entry name" value="RNase_H_like"/>
    <property type="match status" value="1"/>
</dbReference>
<dbReference type="InterPro" id="IPR002156">
    <property type="entry name" value="RNaseH_domain"/>
</dbReference>
<evidence type="ECO:0000313" key="4">
    <source>
        <dbReference type="EMBL" id="RLN24757.1"/>
    </source>
</evidence>
<feature type="region of interest" description="Disordered" evidence="1">
    <location>
        <begin position="105"/>
        <end position="145"/>
    </location>
</feature>
<dbReference type="InterPro" id="IPR044730">
    <property type="entry name" value="RNase_H-like_dom_plant"/>
</dbReference>
<evidence type="ECO:0008006" key="6">
    <source>
        <dbReference type="Google" id="ProtNLM"/>
    </source>
</evidence>
<dbReference type="InterPro" id="IPR036397">
    <property type="entry name" value="RNaseH_sf"/>
</dbReference>
<evidence type="ECO:0000256" key="1">
    <source>
        <dbReference type="SAM" id="MobiDB-lite"/>
    </source>
</evidence>
<proteinExistence type="predicted"/>
<sequence length="462" mass="51189">MPCHGGKRGAITRQGGDKNDGEDDEVTSPVKKVDTPRSASGQVVKRLALEEGKEVEGREKVLKDAESVKTAAGGGSVVAIPREETDVNRALLAMHVDQCGSIRGEEKKASVSSGKKSGTYKKLDRSRKASGDHYQTQITGKRRPADDAEMIEVAEGEKARAIDKKKSCSGGASSVGGNVLAEKQWKGIWNLNCPGKLKHFMWRFAHNSLALRKNLEHRGMQLDTKCVVCGRLDEDGSHLFFKCKYVKQLWRCLDMEDVRLALERADSAWEAVCFIMNLKESVQLKVINGLWHWWLERNRIREGERRRQAEELAYVVGRCTEEFIALNTKVGMLGERRREKWKRPASNKLKINSDGAFNAESGAGGWGFVIRDLDGDVVHAAAGRLEFVVDALQAEVMACLAGVKAACERGMGHVIVETDSLILTQATRTDSHRLVVTGGLIYDLKCSMQSSFISYDVVFIPR</sequence>
<dbReference type="AlphaFoldDB" id="A0A3L6ST19"/>
<evidence type="ECO:0000259" key="3">
    <source>
        <dbReference type="Pfam" id="PF13966"/>
    </source>
</evidence>
<dbReference type="STRING" id="4540.A0A3L6ST19"/>
<dbReference type="Proteomes" id="UP000275267">
    <property type="component" value="Unassembled WGS sequence"/>
</dbReference>
<evidence type="ECO:0000259" key="2">
    <source>
        <dbReference type="Pfam" id="PF13456"/>
    </source>
</evidence>
<dbReference type="Pfam" id="PF13966">
    <property type="entry name" value="zf-RVT"/>
    <property type="match status" value="1"/>
</dbReference>
<accession>A0A3L6ST19</accession>
<evidence type="ECO:0000313" key="5">
    <source>
        <dbReference type="Proteomes" id="UP000275267"/>
    </source>
</evidence>
<dbReference type="GO" id="GO:0003676">
    <property type="term" value="F:nucleic acid binding"/>
    <property type="evidence" value="ECO:0007669"/>
    <property type="project" value="InterPro"/>
</dbReference>
<dbReference type="PANTHER" id="PTHR47074">
    <property type="entry name" value="BNAC02G40300D PROTEIN"/>
    <property type="match status" value="1"/>
</dbReference>
<feature type="compositionally biased region" description="Basic and acidic residues" evidence="1">
    <location>
        <begin position="121"/>
        <end position="131"/>
    </location>
</feature>
<gene>
    <name evidence="4" type="ORF">C2845_PM07G05680</name>
</gene>
<dbReference type="SUPFAM" id="SSF53098">
    <property type="entry name" value="Ribonuclease H-like"/>
    <property type="match status" value="1"/>
</dbReference>
<dbReference type="InterPro" id="IPR012337">
    <property type="entry name" value="RNaseH-like_sf"/>
</dbReference>
<dbReference type="OrthoDB" id="679727at2759"/>